<reference evidence="2" key="1">
    <citation type="submission" date="2023-07" db="EMBL/GenBank/DDBJ databases">
        <authorList>
            <consortium name="CYATHOMIX"/>
        </authorList>
    </citation>
    <scope>NUCLEOTIDE SEQUENCE</scope>
    <source>
        <strain evidence="2">N/A</strain>
    </source>
</reference>
<feature type="transmembrane region" description="Helical" evidence="1">
    <location>
        <begin position="134"/>
        <end position="156"/>
    </location>
</feature>
<dbReference type="GO" id="GO:0005886">
    <property type="term" value="C:plasma membrane"/>
    <property type="evidence" value="ECO:0007669"/>
    <property type="project" value="TreeGrafter"/>
</dbReference>
<dbReference type="PANTHER" id="PTHR13800">
    <property type="entry name" value="TRANSIENT RECEPTOR POTENTIAL CATION CHANNEL, SUBFAMILY M, MEMBER 6"/>
    <property type="match status" value="1"/>
</dbReference>
<proteinExistence type="predicted"/>
<feature type="transmembrane region" description="Helical" evidence="1">
    <location>
        <begin position="58"/>
        <end position="78"/>
    </location>
</feature>
<dbReference type="GO" id="GO:0030001">
    <property type="term" value="P:metal ion transport"/>
    <property type="evidence" value="ECO:0007669"/>
    <property type="project" value="TreeGrafter"/>
</dbReference>
<evidence type="ECO:0008006" key="4">
    <source>
        <dbReference type="Google" id="ProtNLM"/>
    </source>
</evidence>
<dbReference type="GO" id="GO:0005261">
    <property type="term" value="F:monoatomic cation channel activity"/>
    <property type="evidence" value="ECO:0007669"/>
    <property type="project" value="TreeGrafter"/>
</dbReference>
<dbReference type="AlphaFoldDB" id="A0AA36H4D9"/>
<sequence length="485" mass="56421">MRAIRFKALFAQEKLKSMPQPYCGHRFDAITILERYSRKVKRLRMGFLNWTSDHLFGFYRNITIMVNFVLLAAILLHTNITKGKVIGFWAMLATINDLISHVSFLFAAISIMRFLSVFYFFSVITLMLRKMIGILAKFLLIFLMFWMIFAVCHISMAEEYVIRSNHSLAWLIFQNGAFEIFGEVDDEDKVGSVTGCADLSWQLIWTSDVSDMRCLFRSTLIPITVFSYMLIASIMLVNLLTALLSKEYDEVSGSGSAVYWKYENYSLLATYESKLWLPPPLSLLYYIFHVVLALMRMTAFFACIFCTCCTSSIIANNPFYLIPKWLDIIFKAIEGRPWGTLKQVRKHCYDRSDLELVRKLLLVSKNNKSTFHVRLRDLLDSNTFDDVASPEERIHHAQTLFQNIFTVMMDCISKETAEMKTRADTVMGNFETHLNECTSTSLPNLMNRHNQEISKPQVSRQYRLMNWDRDEYDSKIDYSKTFAQI</sequence>
<keyword evidence="1" id="KW-1133">Transmembrane helix</keyword>
<dbReference type="EMBL" id="CATQJL010000305">
    <property type="protein sequence ID" value="CAJ0603464.1"/>
    <property type="molecule type" value="Genomic_DNA"/>
</dbReference>
<keyword evidence="3" id="KW-1185">Reference proteome</keyword>
<comment type="caution">
    <text evidence="2">The sequence shown here is derived from an EMBL/GenBank/DDBJ whole genome shotgun (WGS) entry which is preliminary data.</text>
</comment>
<keyword evidence="1" id="KW-0472">Membrane</keyword>
<evidence type="ECO:0000256" key="1">
    <source>
        <dbReference type="SAM" id="Phobius"/>
    </source>
</evidence>
<gene>
    <name evidence="2" type="ORF">CYNAS_LOCUS15447</name>
</gene>
<feature type="transmembrane region" description="Helical" evidence="1">
    <location>
        <begin position="220"/>
        <end position="244"/>
    </location>
</feature>
<evidence type="ECO:0000313" key="3">
    <source>
        <dbReference type="Proteomes" id="UP001176961"/>
    </source>
</evidence>
<dbReference type="PANTHER" id="PTHR13800:SF43">
    <property type="entry name" value="ION_TRANS DOMAIN-CONTAINING PROTEIN"/>
    <property type="match status" value="1"/>
</dbReference>
<protein>
    <recommendedName>
        <fullName evidence="4">Ion transport domain-containing protein</fullName>
    </recommendedName>
</protein>
<keyword evidence="1" id="KW-0812">Transmembrane</keyword>
<organism evidence="2 3">
    <name type="scientific">Cylicocyclus nassatus</name>
    <name type="common">Nematode worm</name>
    <dbReference type="NCBI Taxonomy" id="53992"/>
    <lineage>
        <taxon>Eukaryota</taxon>
        <taxon>Metazoa</taxon>
        <taxon>Ecdysozoa</taxon>
        <taxon>Nematoda</taxon>
        <taxon>Chromadorea</taxon>
        <taxon>Rhabditida</taxon>
        <taxon>Rhabditina</taxon>
        <taxon>Rhabditomorpha</taxon>
        <taxon>Strongyloidea</taxon>
        <taxon>Strongylidae</taxon>
        <taxon>Cylicocyclus</taxon>
    </lineage>
</organism>
<evidence type="ECO:0000313" key="2">
    <source>
        <dbReference type="EMBL" id="CAJ0603464.1"/>
    </source>
</evidence>
<accession>A0AA36H4D9</accession>
<dbReference type="InterPro" id="IPR050927">
    <property type="entry name" value="TRPM"/>
</dbReference>
<name>A0AA36H4D9_CYLNA</name>
<dbReference type="Proteomes" id="UP001176961">
    <property type="component" value="Unassembled WGS sequence"/>
</dbReference>
<feature type="transmembrane region" description="Helical" evidence="1">
    <location>
        <begin position="98"/>
        <end position="122"/>
    </location>
</feature>